<dbReference type="Gene3D" id="3.30.540.10">
    <property type="entry name" value="Fructose-1,6-Bisphosphatase, subunit A, domain 1"/>
    <property type="match status" value="1"/>
</dbReference>
<dbReference type="PANTHER" id="PTHR43200">
    <property type="entry name" value="PHOSPHATASE"/>
    <property type="match status" value="1"/>
</dbReference>
<dbReference type="InterPro" id="IPR020583">
    <property type="entry name" value="Inositol_monoP_metal-BS"/>
</dbReference>
<keyword evidence="7" id="KW-1185">Reference proteome</keyword>
<evidence type="ECO:0000256" key="5">
    <source>
        <dbReference type="ARBA" id="ARBA00022842"/>
    </source>
</evidence>
<dbReference type="RefSeq" id="WP_191287412.1">
    <property type="nucleotide sequence ID" value="NZ_BNCH01000009.1"/>
</dbReference>
<gene>
    <name evidence="6" type="ORF">GCM10016455_30530</name>
</gene>
<dbReference type="InterPro" id="IPR051090">
    <property type="entry name" value="Inositol_monoP_superfamily"/>
</dbReference>
<evidence type="ECO:0000256" key="3">
    <source>
        <dbReference type="ARBA" id="ARBA00022723"/>
    </source>
</evidence>
<protein>
    <submittedName>
        <fullName evidence="6">Histidinol phosphate phosphatase</fullName>
    </submittedName>
</protein>
<proteinExistence type="inferred from homology"/>
<organism evidence="6 7">
    <name type="scientific">Aliiroseovarius zhejiangensis</name>
    <dbReference type="NCBI Taxonomy" id="1632025"/>
    <lineage>
        <taxon>Bacteria</taxon>
        <taxon>Pseudomonadati</taxon>
        <taxon>Pseudomonadota</taxon>
        <taxon>Alphaproteobacteria</taxon>
        <taxon>Rhodobacterales</taxon>
        <taxon>Paracoccaceae</taxon>
        <taxon>Aliiroseovarius</taxon>
    </lineage>
</organism>
<dbReference type="PRINTS" id="PR00377">
    <property type="entry name" value="IMPHPHTASES"/>
</dbReference>
<dbReference type="SUPFAM" id="SSF56655">
    <property type="entry name" value="Carbohydrate phosphatase"/>
    <property type="match status" value="1"/>
</dbReference>
<name>A0ABQ3J9R2_9RHOB</name>
<dbReference type="Proteomes" id="UP000609802">
    <property type="component" value="Unassembled WGS sequence"/>
</dbReference>
<sequence length="259" mass="27864">MLTGADTTVIHASKIAARAAEAAMGYFRNLLDVELKADESPVTQADRGVELRVRDYLKTHFPDDGILGEEFGPTDLTVDHVWSIDPIDGTRSFLSGHPLFGFLLARLCRGIPDIGLIGMPALNETVIGVRGGQTTLNGTRIHASSQTVLDQAILYINEAEKIYARHPQVFDQLVAAGQTRRFGYDCYPHALVAMGHADAVVDEDLQPYDYLPLVPVIEAAGGVITDWNGNALTMESGTSGIVTAATPALHSELLELVGV</sequence>
<evidence type="ECO:0000256" key="4">
    <source>
        <dbReference type="ARBA" id="ARBA00022801"/>
    </source>
</evidence>
<evidence type="ECO:0000256" key="1">
    <source>
        <dbReference type="ARBA" id="ARBA00001946"/>
    </source>
</evidence>
<evidence type="ECO:0000313" key="7">
    <source>
        <dbReference type="Proteomes" id="UP000609802"/>
    </source>
</evidence>
<keyword evidence="3" id="KW-0479">Metal-binding</keyword>
<dbReference type="PROSITE" id="PS00629">
    <property type="entry name" value="IMP_1"/>
    <property type="match status" value="1"/>
</dbReference>
<comment type="similarity">
    <text evidence="2">Belongs to the inositol monophosphatase superfamily.</text>
</comment>
<keyword evidence="4" id="KW-0378">Hydrolase</keyword>
<dbReference type="InterPro" id="IPR000760">
    <property type="entry name" value="Inositol_monophosphatase-like"/>
</dbReference>
<dbReference type="EMBL" id="BNCH01000009">
    <property type="protein sequence ID" value="GHF07384.1"/>
    <property type="molecule type" value="Genomic_DNA"/>
</dbReference>
<dbReference type="PANTHER" id="PTHR43200:SF6">
    <property type="entry name" value="3'(2'),5'-BISPHOSPHATE NUCLEOTIDASE"/>
    <property type="match status" value="1"/>
</dbReference>
<evidence type="ECO:0000313" key="6">
    <source>
        <dbReference type="EMBL" id="GHF07384.1"/>
    </source>
</evidence>
<evidence type="ECO:0000256" key="2">
    <source>
        <dbReference type="ARBA" id="ARBA00009759"/>
    </source>
</evidence>
<dbReference type="Gene3D" id="3.40.190.80">
    <property type="match status" value="1"/>
</dbReference>
<accession>A0ABQ3J9R2</accession>
<comment type="caution">
    <text evidence="6">The sequence shown here is derived from an EMBL/GenBank/DDBJ whole genome shotgun (WGS) entry which is preliminary data.</text>
</comment>
<keyword evidence="5" id="KW-0460">Magnesium</keyword>
<comment type="cofactor">
    <cofactor evidence="1">
        <name>Mg(2+)</name>
        <dbReference type="ChEBI" id="CHEBI:18420"/>
    </cofactor>
</comment>
<reference evidence="7" key="1">
    <citation type="journal article" date="2019" name="Int. J. Syst. Evol. Microbiol.">
        <title>The Global Catalogue of Microorganisms (GCM) 10K type strain sequencing project: providing services to taxonomists for standard genome sequencing and annotation.</title>
        <authorList>
            <consortium name="The Broad Institute Genomics Platform"/>
            <consortium name="The Broad Institute Genome Sequencing Center for Infectious Disease"/>
            <person name="Wu L."/>
            <person name="Ma J."/>
        </authorList>
    </citation>
    <scope>NUCLEOTIDE SEQUENCE [LARGE SCALE GENOMIC DNA]</scope>
    <source>
        <strain evidence="7">KCTC 42443</strain>
    </source>
</reference>
<dbReference type="Pfam" id="PF00459">
    <property type="entry name" value="Inositol_P"/>
    <property type="match status" value="1"/>
</dbReference>